<dbReference type="PANTHER" id="PTHR24006">
    <property type="entry name" value="UBIQUITIN CARBOXYL-TERMINAL HYDROLASE"/>
    <property type="match status" value="1"/>
</dbReference>
<dbReference type="PROSITE" id="PS00972">
    <property type="entry name" value="USP_1"/>
    <property type="match status" value="1"/>
</dbReference>
<comment type="subcellular location">
    <subcellularLocation>
        <location evidence="2">Nucleus</location>
    </subcellularLocation>
</comment>
<dbReference type="FunFam" id="3.90.70.10:FF:000005">
    <property type="entry name" value="Ubiquitin carboxyl-terminal hydrolase 7"/>
    <property type="match status" value="1"/>
</dbReference>
<dbReference type="Proteomes" id="UP000215902">
    <property type="component" value="Unassembled WGS sequence"/>
</dbReference>
<evidence type="ECO:0000259" key="15">
    <source>
        <dbReference type="PROSITE" id="PS50235"/>
    </source>
</evidence>
<dbReference type="GO" id="GO:0016579">
    <property type="term" value="P:protein deubiquitination"/>
    <property type="evidence" value="ECO:0007669"/>
    <property type="project" value="InterPro"/>
</dbReference>
<dbReference type="EMBL" id="NIVC01000173">
    <property type="protein sequence ID" value="PAA88875.1"/>
    <property type="molecule type" value="Genomic_DNA"/>
</dbReference>
<dbReference type="PROSITE" id="PS50144">
    <property type="entry name" value="MATH"/>
    <property type="match status" value="1"/>
</dbReference>
<name>A0A267GS84_9PLAT</name>
<dbReference type="STRING" id="282301.A0A267GS84"/>
<dbReference type="GO" id="GO:0004843">
    <property type="term" value="F:cysteine-type deubiquitinase activity"/>
    <property type="evidence" value="ECO:0007669"/>
    <property type="project" value="UniProtKB-EC"/>
</dbReference>
<dbReference type="GO" id="GO:0031647">
    <property type="term" value="P:regulation of protein stability"/>
    <property type="evidence" value="ECO:0007669"/>
    <property type="project" value="TreeGrafter"/>
</dbReference>
<feature type="compositionally biased region" description="Low complexity" evidence="13">
    <location>
        <begin position="30"/>
        <end position="53"/>
    </location>
</feature>
<keyword evidence="6" id="KW-0645">Protease</keyword>
<dbReference type="EC" id="3.4.19.12" evidence="4"/>
<organism evidence="16 17">
    <name type="scientific">Macrostomum lignano</name>
    <dbReference type="NCBI Taxonomy" id="282301"/>
    <lineage>
        <taxon>Eukaryota</taxon>
        <taxon>Metazoa</taxon>
        <taxon>Spiralia</taxon>
        <taxon>Lophotrochozoa</taxon>
        <taxon>Platyhelminthes</taxon>
        <taxon>Rhabditophora</taxon>
        <taxon>Macrostomorpha</taxon>
        <taxon>Macrostomida</taxon>
        <taxon>Macrostomidae</taxon>
        <taxon>Macrostomum</taxon>
    </lineage>
</organism>
<dbReference type="InterPro" id="IPR002083">
    <property type="entry name" value="MATH/TRAF_dom"/>
</dbReference>
<dbReference type="SUPFAM" id="SSF49599">
    <property type="entry name" value="TRAF domain-like"/>
    <property type="match status" value="1"/>
</dbReference>
<evidence type="ECO:0000256" key="3">
    <source>
        <dbReference type="ARBA" id="ARBA00009085"/>
    </source>
</evidence>
<evidence type="ECO:0000256" key="11">
    <source>
        <dbReference type="ARBA" id="ARBA00031500"/>
    </source>
</evidence>
<dbReference type="Gene3D" id="2.60.210.10">
    <property type="entry name" value="Apoptosis, Tumor Necrosis Factor Receptor Associated Protein 2, Chain A"/>
    <property type="match status" value="1"/>
</dbReference>
<evidence type="ECO:0000256" key="6">
    <source>
        <dbReference type="ARBA" id="ARBA00022670"/>
    </source>
</evidence>
<feature type="compositionally biased region" description="Gly residues" evidence="13">
    <location>
        <begin position="78"/>
        <end position="100"/>
    </location>
</feature>
<evidence type="ECO:0000256" key="7">
    <source>
        <dbReference type="ARBA" id="ARBA00022786"/>
    </source>
</evidence>
<evidence type="ECO:0000313" key="16">
    <source>
        <dbReference type="EMBL" id="PAA88875.1"/>
    </source>
</evidence>
<keyword evidence="7" id="KW-0833">Ubl conjugation pathway</keyword>
<dbReference type="Pfam" id="PF22486">
    <property type="entry name" value="MATH_2"/>
    <property type="match status" value="1"/>
</dbReference>
<dbReference type="InterPro" id="IPR008974">
    <property type="entry name" value="TRAF-like"/>
</dbReference>
<reference evidence="16 17" key="1">
    <citation type="submission" date="2017-06" db="EMBL/GenBank/DDBJ databases">
        <title>A platform for efficient transgenesis in Macrostomum lignano, a flatworm model organism for stem cell research.</title>
        <authorList>
            <person name="Berezikov E."/>
        </authorList>
    </citation>
    <scope>NUCLEOTIDE SEQUENCE [LARGE SCALE GENOMIC DNA]</scope>
    <source>
        <strain evidence="16">DV1</strain>
        <tissue evidence="16">Whole organism</tissue>
    </source>
</reference>
<keyword evidence="9" id="KW-0788">Thiol protease</keyword>
<evidence type="ECO:0000256" key="5">
    <source>
        <dbReference type="ARBA" id="ARBA00021393"/>
    </source>
</evidence>
<dbReference type="GO" id="GO:0005634">
    <property type="term" value="C:nucleus"/>
    <property type="evidence" value="ECO:0007669"/>
    <property type="project" value="UniProtKB-SubCell"/>
</dbReference>
<gene>
    <name evidence="16" type="ORF">BOX15_Mlig023590g2</name>
</gene>
<feature type="domain" description="MATH" evidence="14">
    <location>
        <begin position="194"/>
        <end position="329"/>
    </location>
</feature>
<comment type="caution">
    <text evidence="16">The sequence shown here is derived from an EMBL/GenBank/DDBJ whole genome shotgun (WGS) entry which is preliminary data.</text>
</comment>
<comment type="catalytic activity">
    <reaction evidence="1">
        <text>Thiol-dependent hydrolysis of ester, thioester, amide, peptide and isopeptide bonds formed by the C-terminal Gly of ubiquitin (a 76-residue protein attached to proteins as an intracellular targeting signal).</text>
        <dbReference type="EC" id="3.4.19.12"/>
    </reaction>
</comment>
<dbReference type="InterPro" id="IPR050164">
    <property type="entry name" value="Peptidase_C19"/>
</dbReference>
<dbReference type="InterPro" id="IPR038765">
    <property type="entry name" value="Papain-like_cys_pep_sf"/>
</dbReference>
<evidence type="ECO:0000256" key="10">
    <source>
        <dbReference type="ARBA" id="ARBA00023242"/>
    </source>
</evidence>
<dbReference type="GO" id="GO:0006508">
    <property type="term" value="P:proteolysis"/>
    <property type="evidence" value="ECO:0007669"/>
    <property type="project" value="UniProtKB-KW"/>
</dbReference>
<dbReference type="GO" id="GO:0005829">
    <property type="term" value="C:cytosol"/>
    <property type="evidence" value="ECO:0007669"/>
    <property type="project" value="TreeGrafter"/>
</dbReference>
<keyword evidence="8" id="KW-0378">Hydrolase</keyword>
<feature type="region of interest" description="Disordered" evidence="13">
    <location>
        <begin position="1"/>
        <end position="129"/>
    </location>
</feature>
<feature type="domain" description="USP" evidence="15">
    <location>
        <begin position="348"/>
        <end position="654"/>
    </location>
</feature>
<evidence type="ECO:0000256" key="1">
    <source>
        <dbReference type="ARBA" id="ARBA00000707"/>
    </source>
</evidence>
<accession>A0A267GS84</accession>
<dbReference type="Gene3D" id="3.10.20.90">
    <property type="entry name" value="Phosphatidylinositol 3-kinase Catalytic Subunit, Chain A, domain 1"/>
    <property type="match status" value="2"/>
</dbReference>
<protein>
    <recommendedName>
        <fullName evidence="5">Ubiquitin carboxyl-terminal hydrolase 7</fullName>
        <ecNumber evidence="4">3.4.19.12</ecNumber>
    </recommendedName>
    <alternativeName>
        <fullName evidence="12">Ubiquitin thioesterase 7</fullName>
    </alternativeName>
    <alternativeName>
        <fullName evidence="11">Ubiquitin-specific-processing protease 7</fullName>
    </alternativeName>
</protein>
<dbReference type="Pfam" id="PF14533">
    <property type="entry name" value="USP7_C2"/>
    <property type="match status" value="1"/>
</dbReference>
<evidence type="ECO:0000256" key="8">
    <source>
        <dbReference type="ARBA" id="ARBA00022801"/>
    </source>
</evidence>
<evidence type="ECO:0000259" key="14">
    <source>
        <dbReference type="PROSITE" id="PS50144"/>
    </source>
</evidence>
<evidence type="ECO:0000313" key="17">
    <source>
        <dbReference type="Proteomes" id="UP000215902"/>
    </source>
</evidence>
<dbReference type="Pfam" id="PF00443">
    <property type="entry name" value="UCH"/>
    <property type="match status" value="1"/>
</dbReference>
<dbReference type="InterPro" id="IPR028889">
    <property type="entry name" value="USP"/>
</dbReference>
<evidence type="ECO:0000256" key="4">
    <source>
        <dbReference type="ARBA" id="ARBA00012759"/>
    </source>
</evidence>
<dbReference type="SMART" id="SM00061">
    <property type="entry name" value="MATH"/>
    <property type="match status" value="1"/>
</dbReference>
<evidence type="ECO:0000256" key="9">
    <source>
        <dbReference type="ARBA" id="ARBA00022807"/>
    </source>
</evidence>
<dbReference type="Pfam" id="PF12436">
    <property type="entry name" value="USP7_ICP0_bdg"/>
    <property type="match status" value="1"/>
</dbReference>
<dbReference type="InterPro" id="IPR001394">
    <property type="entry name" value="Peptidase_C19_UCH"/>
</dbReference>
<evidence type="ECO:0000256" key="13">
    <source>
        <dbReference type="SAM" id="MobiDB-lite"/>
    </source>
</evidence>
<dbReference type="CDD" id="cd02659">
    <property type="entry name" value="peptidase_C19C"/>
    <property type="match status" value="1"/>
</dbReference>
<dbReference type="PROSITE" id="PS00973">
    <property type="entry name" value="USP_2"/>
    <property type="match status" value="1"/>
</dbReference>
<evidence type="ECO:0000256" key="2">
    <source>
        <dbReference type="ARBA" id="ARBA00004123"/>
    </source>
</evidence>
<dbReference type="InterPro" id="IPR029346">
    <property type="entry name" value="USP_C"/>
</dbReference>
<evidence type="ECO:0000256" key="12">
    <source>
        <dbReference type="ARBA" id="ARBA00031508"/>
    </source>
</evidence>
<sequence length="1218" mass="138530">SLHRASCKIGPITSKQSRLHISNSATLSPQQGQQNSQQQQQPQQQQQQQARQQSDSVSERASAQKKSNKSASDKGNSPGVGGGGGGGGGHADTGSTGGGRRTSFLGRVKHKSKSGSPEQQQQQQQQQQQINMANVDKPGVGDAVAERMDVDESATPNGVLEAGQQQQPQQQVAASDAAAAPAAVGLVTQEQTSEADLEYRLQNVSRIREKDQFLSDPVWLRGLPWKILAMPRSVQPPQQQQSGDKQRTLGFFLQCNGENTNQHWLCAARAELTLVAQREGCENFSKRIMHTFHAKENDWGFATFVTWAEFVNPERGFIKDDSALLRVHVNAEAPHGMAWDSKKHTGYVGLRNQGATCYMNSLLQTLFCTNKLRRAVYQMPTEADDTSRSVPLALQRVFYELQFSDKAVGTKKLTRSFGWDTLDSFMQHDVQELCRVLLDNIEDKMKGTCVEGTIPALFEGKMLSYIRCLGVDYKSERIENFYDIQLNVKGIGNLIDSFKDYIGVETLDGDNKYDAGQHGLQKAQKGVKFVKFPPVLHLQLLRFQYDPSADQNVKINDRFEFPELLDLDEFLINPEPTPAKYFLHAVLVHTGDNYSGHYVVYINPKGDGPWCKFDDDVVSTVCPNDAIQMNYGGHDEELVIKSCTSAYMLVYIRLSAKDDVLAPVEACDIPDSLVHRLNEEKNLELAKRREKEEAYLHSEVQVFLDEDFHGWQGHEFFDCDLVPRRIYKFKRSARVRDVVNQLAVHLGRDPNATLAWHLNLRNPGMRIMYLDLNENADKELDSCMSTSQSGPYLLWLTDSFPFDKEKDLLVFLKFYLPQPTPYLAFLGHIAVPIDAKLASLLDTVRERARLPPKCQLRVFEERKSQLEEINHSPSVHIDQCVETLMDGNVLVFQLSEPQLAKEPLYSAKDFYRHFHQRLEVLFVDRESRETFSLTLSQGNNYQQLAEAVGAYLQVQPEYLQFFRAHNDQPGAPMRCTFDGTLKDFFQIYTRDRATRKLFYTRLQVRLSELESLRCFKVTWVTPKLREDRELTVSPPKDGTVADLLEEVRHQLPSPPQGRLRLLEVSHSRIFSEHSRDLPLNRLQPSKSLRAEEVPPDELQVGPNELVVYAAHFNKDTYNQFGVPFTVKIRDGEQFSALKSRIQKRLEVPDSEMEKWRFAIVSSRGPNWLENEEQTIVKLSYFKPEGSNNNRPYLGLEHVNKIVKRPRIAYPEKPIKIHN</sequence>
<feature type="compositionally biased region" description="Polar residues" evidence="13">
    <location>
        <begin position="13"/>
        <end position="29"/>
    </location>
</feature>
<keyword evidence="10" id="KW-0539">Nucleus</keyword>
<dbReference type="PANTHER" id="PTHR24006:SF644">
    <property type="entry name" value="UBIQUITIN CARBOXYL-TERMINAL HYDROLASE 7"/>
    <property type="match status" value="1"/>
</dbReference>
<dbReference type="InterPro" id="IPR024729">
    <property type="entry name" value="USP7_ICP0-binding_dom"/>
</dbReference>
<keyword evidence="17" id="KW-1185">Reference proteome</keyword>
<dbReference type="Gene3D" id="3.90.70.10">
    <property type="entry name" value="Cysteine proteinases"/>
    <property type="match status" value="1"/>
</dbReference>
<dbReference type="OrthoDB" id="289038at2759"/>
<proteinExistence type="inferred from homology"/>
<feature type="non-terminal residue" evidence="16">
    <location>
        <position position="1"/>
    </location>
</feature>
<dbReference type="AlphaFoldDB" id="A0A267GS84"/>
<dbReference type="PROSITE" id="PS50235">
    <property type="entry name" value="USP_3"/>
    <property type="match status" value="1"/>
</dbReference>
<feature type="compositionally biased region" description="Low complexity" evidence="13">
    <location>
        <begin position="119"/>
        <end position="129"/>
    </location>
</feature>
<comment type="similarity">
    <text evidence="3">Belongs to the peptidase C19 family.</text>
</comment>
<dbReference type="InterPro" id="IPR018200">
    <property type="entry name" value="USP_CS"/>
</dbReference>
<dbReference type="SUPFAM" id="SSF54001">
    <property type="entry name" value="Cysteine proteinases"/>
    <property type="match status" value="1"/>
</dbReference>